<evidence type="ECO:0000256" key="7">
    <source>
        <dbReference type="ARBA" id="ARBA00025526"/>
    </source>
</evidence>
<evidence type="ECO:0000256" key="1">
    <source>
        <dbReference type="ARBA" id="ARBA00004496"/>
    </source>
</evidence>
<comment type="function">
    <text evidence="7">Translation factor necessary for the incorporation of selenocysteine into proteins. It probably replaces EF-Tu for the insertion of selenocysteine directed by the UGA codon. SelB binds GTP and GDP.</text>
</comment>
<accession>A0A5E4X1E2</accession>
<comment type="subcellular location">
    <subcellularLocation>
        <location evidence="1">Cytoplasm</location>
    </subcellularLocation>
</comment>
<dbReference type="GO" id="GO:0005525">
    <property type="term" value="F:GTP binding"/>
    <property type="evidence" value="ECO:0007669"/>
    <property type="project" value="UniProtKB-KW"/>
</dbReference>
<feature type="domain" description="Tr-type G" evidence="9">
    <location>
        <begin position="1"/>
        <end position="171"/>
    </location>
</feature>
<reference evidence="10 11" key="1">
    <citation type="submission" date="2019-08" db="EMBL/GenBank/DDBJ databases">
        <authorList>
            <person name="Peeters C."/>
        </authorList>
    </citation>
    <scope>NUCLEOTIDE SEQUENCE [LARGE SCALE GENOMIC DNA]</scope>
    <source>
        <strain evidence="10 11">LMG 31108</strain>
    </source>
</reference>
<dbReference type="SUPFAM" id="SSF46785">
    <property type="entry name" value="Winged helix' DNA-binding domain"/>
    <property type="match status" value="3"/>
</dbReference>
<dbReference type="PANTHER" id="PTHR43721">
    <property type="entry name" value="ELONGATION FACTOR TU-RELATED"/>
    <property type="match status" value="1"/>
</dbReference>
<dbReference type="InterPro" id="IPR009001">
    <property type="entry name" value="Transl_elong_EF1A/Init_IF2_C"/>
</dbReference>
<dbReference type="InterPro" id="IPR004535">
    <property type="entry name" value="Transl_elong_SelB"/>
</dbReference>
<dbReference type="SUPFAM" id="SSF50447">
    <property type="entry name" value="Translation proteins"/>
    <property type="match status" value="1"/>
</dbReference>
<dbReference type="Gene3D" id="1.10.10.2770">
    <property type="match status" value="1"/>
</dbReference>
<dbReference type="InterPro" id="IPR027417">
    <property type="entry name" value="P-loop_NTPase"/>
</dbReference>
<evidence type="ECO:0000256" key="2">
    <source>
        <dbReference type="ARBA" id="ARBA00015953"/>
    </source>
</evidence>
<dbReference type="InterPro" id="IPR009000">
    <property type="entry name" value="Transl_B-barrel_sf"/>
</dbReference>
<dbReference type="InterPro" id="IPR015191">
    <property type="entry name" value="SelB_WHD4"/>
</dbReference>
<dbReference type="OrthoDB" id="9803139at2"/>
<dbReference type="Gene3D" id="2.40.30.10">
    <property type="entry name" value="Translation factors"/>
    <property type="match status" value="1"/>
</dbReference>
<evidence type="ECO:0000256" key="6">
    <source>
        <dbReference type="ARBA" id="ARBA00023134"/>
    </source>
</evidence>
<dbReference type="SUPFAM" id="SSF50465">
    <property type="entry name" value="EF-Tu/eEF-1alpha/eIF2-gamma C-terminal domain"/>
    <property type="match status" value="1"/>
</dbReference>
<dbReference type="Pfam" id="PF09107">
    <property type="entry name" value="WHD_3rd_SelB"/>
    <property type="match status" value="1"/>
</dbReference>
<evidence type="ECO:0000256" key="3">
    <source>
        <dbReference type="ARBA" id="ARBA00022490"/>
    </source>
</evidence>
<dbReference type="GO" id="GO:0003746">
    <property type="term" value="F:translation elongation factor activity"/>
    <property type="evidence" value="ECO:0007669"/>
    <property type="project" value="UniProtKB-KW"/>
</dbReference>
<dbReference type="GO" id="GO:0003924">
    <property type="term" value="F:GTPase activity"/>
    <property type="evidence" value="ECO:0007669"/>
    <property type="project" value="InterPro"/>
</dbReference>
<dbReference type="PROSITE" id="PS51722">
    <property type="entry name" value="G_TR_2"/>
    <property type="match status" value="1"/>
</dbReference>
<evidence type="ECO:0000313" key="10">
    <source>
        <dbReference type="EMBL" id="VVE30069.1"/>
    </source>
</evidence>
<keyword evidence="3" id="KW-0963">Cytoplasm</keyword>
<dbReference type="PRINTS" id="PR00315">
    <property type="entry name" value="ELONGATNFCT"/>
</dbReference>
<evidence type="ECO:0000313" key="11">
    <source>
        <dbReference type="Proteomes" id="UP000406256"/>
    </source>
</evidence>
<proteinExistence type="predicted"/>
<dbReference type="Pfam" id="PF09106">
    <property type="entry name" value="WHD_2nd_SelB"/>
    <property type="match status" value="1"/>
</dbReference>
<dbReference type="CDD" id="cd15491">
    <property type="entry name" value="selB_III"/>
    <property type="match status" value="1"/>
</dbReference>
<dbReference type="InterPro" id="IPR015190">
    <property type="entry name" value="Elong_fac_SelB-wing-hlx_typ-2"/>
</dbReference>
<dbReference type="GO" id="GO:0001514">
    <property type="term" value="P:selenocysteine incorporation"/>
    <property type="evidence" value="ECO:0007669"/>
    <property type="project" value="InterPro"/>
</dbReference>
<dbReference type="InterPro" id="IPR048931">
    <property type="entry name" value="WHD_2nd_SelB_bact"/>
</dbReference>
<dbReference type="EMBL" id="CABPSB010000014">
    <property type="protein sequence ID" value="VVE30069.1"/>
    <property type="molecule type" value="Genomic_DNA"/>
</dbReference>
<evidence type="ECO:0000256" key="5">
    <source>
        <dbReference type="ARBA" id="ARBA00022917"/>
    </source>
</evidence>
<keyword evidence="11" id="KW-1185">Reference proteome</keyword>
<dbReference type="Pfam" id="PF25461">
    <property type="entry name" value="Beta-barrel_SelB"/>
    <property type="match status" value="1"/>
</dbReference>
<keyword evidence="4" id="KW-0547">Nucleotide-binding</keyword>
<keyword evidence="5" id="KW-0648">Protein biosynthesis</keyword>
<dbReference type="SUPFAM" id="SSF52540">
    <property type="entry name" value="P-loop containing nucleoside triphosphate hydrolases"/>
    <property type="match status" value="1"/>
</dbReference>
<dbReference type="Pfam" id="PF21214">
    <property type="entry name" value="WHD_2nd_SelB_bact"/>
    <property type="match status" value="1"/>
</dbReference>
<evidence type="ECO:0000256" key="4">
    <source>
        <dbReference type="ARBA" id="ARBA00022741"/>
    </source>
</evidence>
<dbReference type="PROSITE" id="PS00301">
    <property type="entry name" value="G_TR_1"/>
    <property type="match status" value="1"/>
</dbReference>
<dbReference type="Gene3D" id="1.10.10.10">
    <property type="entry name" value="Winged helix-like DNA-binding domain superfamily/Winged helix DNA-binding domain"/>
    <property type="match status" value="1"/>
</dbReference>
<evidence type="ECO:0000256" key="8">
    <source>
        <dbReference type="ARBA" id="ARBA00031615"/>
    </source>
</evidence>
<protein>
    <recommendedName>
        <fullName evidence="2">Selenocysteine-specific elongation factor</fullName>
    </recommendedName>
    <alternativeName>
        <fullName evidence="8">SelB translation factor</fullName>
    </alternativeName>
</protein>
<evidence type="ECO:0000259" key="9">
    <source>
        <dbReference type="PROSITE" id="PS51722"/>
    </source>
</evidence>
<dbReference type="Pfam" id="PF03144">
    <property type="entry name" value="GTP_EFTU_D2"/>
    <property type="match status" value="1"/>
</dbReference>
<dbReference type="PANTHER" id="PTHR43721:SF22">
    <property type="entry name" value="ELONGATION FACTOR TU, MITOCHONDRIAL"/>
    <property type="match status" value="1"/>
</dbReference>
<dbReference type="InterPro" id="IPR036388">
    <property type="entry name" value="WH-like_DNA-bd_sf"/>
</dbReference>
<dbReference type="GO" id="GO:0005737">
    <property type="term" value="C:cytoplasm"/>
    <property type="evidence" value="ECO:0007669"/>
    <property type="project" value="UniProtKB-SubCell"/>
</dbReference>
<name>A0A5E4X1E2_9BURK</name>
<dbReference type="Proteomes" id="UP000406256">
    <property type="component" value="Unassembled WGS sequence"/>
</dbReference>
<dbReference type="InterPro" id="IPR031157">
    <property type="entry name" value="G_TR_CS"/>
</dbReference>
<organism evidence="10 11">
    <name type="scientific">Pandoraea anhela</name>
    <dbReference type="NCBI Taxonomy" id="2508295"/>
    <lineage>
        <taxon>Bacteria</taxon>
        <taxon>Pseudomonadati</taxon>
        <taxon>Pseudomonadota</taxon>
        <taxon>Betaproteobacteria</taxon>
        <taxon>Burkholderiales</taxon>
        <taxon>Burkholderiaceae</taxon>
        <taxon>Pandoraea</taxon>
    </lineage>
</organism>
<dbReference type="AlphaFoldDB" id="A0A5E4X1E2"/>
<dbReference type="InterPro" id="IPR036390">
    <property type="entry name" value="WH_DNA-bd_sf"/>
</dbReference>
<dbReference type="InterPro" id="IPR000795">
    <property type="entry name" value="T_Tr_GTP-bd_dom"/>
</dbReference>
<dbReference type="InterPro" id="IPR004161">
    <property type="entry name" value="EFTu-like_2"/>
</dbReference>
<dbReference type="CDD" id="cd04171">
    <property type="entry name" value="SelB"/>
    <property type="match status" value="1"/>
</dbReference>
<dbReference type="NCBIfam" id="TIGR00475">
    <property type="entry name" value="selB"/>
    <property type="match status" value="1"/>
</dbReference>
<dbReference type="Gene3D" id="3.40.50.300">
    <property type="entry name" value="P-loop containing nucleotide triphosphate hydrolases"/>
    <property type="match status" value="1"/>
</dbReference>
<keyword evidence="10" id="KW-0251">Elongation factor</keyword>
<dbReference type="GO" id="GO:0003723">
    <property type="term" value="F:RNA binding"/>
    <property type="evidence" value="ECO:0007669"/>
    <property type="project" value="InterPro"/>
</dbReference>
<gene>
    <name evidence="10" type="ORF">PAN31108_03583</name>
</gene>
<dbReference type="Pfam" id="PF00009">
    <property type="entry name" value="GTP_EFTU"/>
    <property type="match status" value="1"/>
</dbReference>
<dbReference type="InterPro" id="IPR057335">
    <property type="entry name" value="Beta-barrel_SelB"/>
</dbReference>
<sequence>MIVGTAGHIDHGKTSLVRALTGVDTDRLKEEKARGISIELGYAYTPLPDGEVLGFIDVPGHEKLIHTMAAGAVGIDFALLVVAADDGTMPQTREHLAILTMLGVKRGVVALSKADRVDAARLAAVTQEISQWLAGTPFAQADVVPVSATTPDDAGVAALREHLTRAAQALQASGNATRRDDALFRLAVDRVFTLAGHGTVVTGTAFAGTVRVGDTLTVMPQGLPVRVRSIHAQNRPVEAGRAGERCALNLAGIERDQLGRGDWIVAPGLSVPSRHVDVDLHWLEGSAPLTQWFPLHVHLGTTHVQARTVLLGGDTLAPGRSMRVQLVFDTPVCAMPGDRFIVRNPQATATVGGGRVLDPAAPERKRRAPARLAWLDAVAQYLDGDGLDALLAQSAFGLTSRQVVALTGVPAAAEGRRDADCTVGTWTWPQDTVVLSGADGDSLAFAPQAWEAMRARVVTSLGDYHARVPDDPGLDAARLGRMAWPALEAGRWRVILQSLLGDGTLARTGAWWHLPTHRVEMTDEESALAEALLPKVAQGRFDPPWVRDMGRELNVPEDRVRAVLRKLARQGRVHQVVKDLFYDEACVQTLAGMIASANGRVEAGTFRDATGLGRKRAIQILEFFDRAGYTRRVGDWHVQRPGVTWGAA</sequence>
<dbReference type="CDD" id="cd03696">
    <property type="entry name" value="SelB_II"/>
    <property type="match status" value="1"/>
</dbReference>
<dbReference type="RefSeq" id="WP_150670171.1">
    <property type="nucleotide sequence ID" value="NZ_CABPSB010000014.1"/>
</dbReference>
<dbReference type="InterPro" id="IPR050055">
    <property type="entry name" value="EF-Tu_GTPase"/>
</dbReference>
<keyword evidence="6" id="KW-0342">GTP-binding</keyword>